<evidence type="ECO:0000313" key="13">
    <source>
        <dbReference type="Proteomes" id="UP001058072"/>
    </source>
</evidence>
<comment type="subunit">
    <text evidence="3 7">Homodimer.</text>
</comment>
<evidence type="ECO:0000256" key="4">
    <source>
        <dbReference type="ARBA" id="ARBA00022448"/>
    </source>
</evidence>
<dbReference type="Proteomes" id="UP001058072">
    <property type="component" value="Chromosome"/>
</dbReference>
<evidence type="ECO:0000256" key="3">
    <source>
        <dbReference type="ARBA" id="ARBA00011738"/>
    </source>
</evidence>
<dbReference type="PANTHER" id="PTHR42930:SF3">
    <property type="entry name" value="PHOSPHATE-SPECIFIC TRANSPORT SYSTEM ACCESSORY PROTEIN PHOU"/>
    <property type="match status" value="1"/>
</dbReference>
<dbReference type="AlphaFoldDB" id="A0A9Q9CJ88"/>
<evidence type="ECO:0000256" key="1">
    <source>
        <dbReference type="ARBA" id="ARBA00004496"/>
    </source>
</evidence>
<gene>
    <name evidence="11" type="primary">phoU</name>
    <name evidence="10" type="ORF">J0J69_07720</name>
    <name evidence="11" type="ORF">J0J70_06245</name>
</gene>
<keyword evidence="8" id="KW-0175">Coiled coil</keyword>
<reference evidence="11 12" key="1">
    <citation type="submission" date="2021-03" db="EMBL/GenBank/DDBJ databases">
        <title>Comparative Genomics and Metabolomics in the genus Turicibacter.</title>
        <authorList>
            <person name="Maki J."/>
            <person name="Looft T."/>
        </authorList>
    </citation>
    <scope>NUCLEOTIDE SEQUENCE</scope>
    <source>
        <strain evidence="11">ISU324</strain>
        <strain evidence="10 12">MMM721</strain>
    </source>
</reference>
<evidence type="ECO:0000256" key="6">
    <source>
        <dbReference type="ARBA" id="ARBA00022592"/>
    </source>
</evidence>
<dbReference type="PIRSF" id="PIRSF003107">
    <property type="entry name" value="PhoU"/>
    <property type="match status" value="1"/>
</dbReference>
<dbReference type="Gene3D" id="1.20.58.220">
    <property type="entry name" value="Phosphate transport system protein phou homolog 2, domain 2"/>
    <property type="match status" value="1"/>
</dbReference>
<evidence type="ECO:0000256" key="7">
    <source>
        <dbReference type="PIRNR" id="PIRNR003107"/>
    </source>
</evidence>
<sequence length="221" mass="25559">MKKTKLETDYEVLLQGIEKLSVLTIGAYENTLEALKTLDLEIALQIIKQDQDIDDLQEDITEESTIFIIRQQPVASDLRKILMVMRLATEYERIADYTKNLAEYIILIKQNESLEHYEKNVDKLVRMLEIVINMLKLVMEGLQEENKAKIKEAADMDKQVDEIYNELLASLITHIQVVDGKVFGTAYAILINKYIERAGDHVTNIAEEILYALKGRRYHLN</sequence>
<evidence type="ECO:0000313" key="12">
    <source>
        <dbReference type="Proteomes" id="UP001058016"/>
    </source>
</evidence>
<dbReference type="Pfam" id="PF01895">
    <property type="entry name" value="PhoU"/>
    <property type="match status" value="2"/>
</dbReference>
<feature type="coiled-coil region" evidence="8">
    <location>
        <begin position="107"/>
        <end position="159"/>
    </location>
</feature>
<dbReference type="PANTHER" id="PTHR42930">
    <property type="entry name" value="PHOSPHATE-SPECIFIC TRANSPORT SYSTEM ACCESSORY PROTEIN PHOU"/>
    <property type="match status" value="1"/>
</dbReference>
<keyword evidence="4 7" id="KW-0813">Transport</keyword>
<feature type="domain" description="PhoU" evidence="9">
    <location>
        <begin position="124"/>
        <end position="209"/>
    </location>
</feature>
<dbReference type="GO" id="GO:0006817">
    <property type="term" value="P:phosphate ion transport"/>
    <property type="evidence" value="ECO:0007669"/>
    <property type="project" value="UniProtKB-KW"/>
</dbReference>
<evidence type="ECO:0000256" key="5">
    <source>
        <dbReference type="ARBA" id="ARBA00022490"/>
    </source>
</evidence>
<evidence type="ECO:0000256" key="8">
    <source>
        <dbReference type="SAM" id="Coils"/>
    </source>
</evidence>
<dbReference type="RefSeq" id="WP_055244308.1">
    <property type="nucleotide sequence ID" value="NZ_CP071249.1"/>
</dbReference>
<dbReference type="InterPro" id="IPR028366">
    <property type="entry name" value="PhoU"/>
</dbReference>
<dbReference type="NCBIfam" id="TIGR02135">
    <property type="entry name" value="phoU_full"/>
    <property type="match status" value="1"/>
</dbReference>
<dbReference type="FunFam" id="1.20.58.220:FF:000004">
    <property type="entry name" value="Phosphate-specific transport system accessory protein PhoU"/>
    <property type="match status" value="1"/>
</dbReference>
<dbReference type="GO" id="GO:0005737">
    <property type="term" value="C:cytoplasm"/>
    <property type="evidence" value="ECO:0007669"/>
    <property type="project" value="UniProtKB-SubCell"/>
</dbReference>
<dbReference type="Proteomes" id="UP001058016">
    <property type="component" value="Chromosome"/>
</dbReference>
<keyword evidence="12" id="KW-1185">Reference proteome</keyword>
<dbReference type="InterPro" id="IPR038078">
    <property type="entry name" value="PhoU-like_sf"/>
</dbReference>
<organism evidence="11 13">
    <name type="scientific">Turicibacter bilis</name>
    <dbReference type="NCBI Taxonomy" id="2735723"/>
    <lineage>
        <taxon>Bacteria</taxon>
        <taxon>Bacillati</taxon>
        <taxon>Bacillota</taxon>
        <taxon>Erysipelotrichia</taxon>
        <taxon>Erysipelotrichales</taxon>
        <taxon>Turicibacteraceae</taxon>
        <taxon>Turicibacter</taxon>
    </lineage>
</organism>
<comment type="similarity">
    <text evidence="2 7">Belongs to the PhoU family.</text>
</comment>
<comment type="function">
    <text evidence="7">Plays a role in the regulation of phosphate uptake.</text>
</comment>
<feature type="domain" description="PhoU" evidence="9">
    <location>
        <begin position="17"/>
        <end position="105"/>
    </location>
</feature>
<dbReference type="InterPro" id="IPR026022">
    <property type="entry name" value="PhoU_dom"/>
</dbReference>
<evidence type="ECO:0000259" key="9">
    <source>
        <dbReference type="Pfam" id="PF01895"/>
    </source>
</evidence>
<accession>A0A9Q9CJ88</accession>
<comment type="subcellular location">
    <subcellularLocation>
        <location evidence="1 7">Cytoplasm</location>
    </subcellularLocation>
</comment>
<evidence type="ECO:0000313" key="10">
    <source>
        <dbReference type="EMBL" id="UUF05007.1"/>
    </source>
</evidence>
<keyword evidence="5 7" id="KW-0963">Cytoplasm</keyword>
<dbReference type="EMBL" id="CP071250">
    <property type="protein sequence ID" value="UUF09545.1"/>
    <property type="molecule type" value="Genomic_DNA"/>
</dbReference>
<evidence type="ECO:0000313" key="11">
    <source>
        <dbReference type="EMBL" id="UUF09545.1"/>
    </source>
</evidence>
<dbReference type="GO" id="GO:0030643">
    <property type="term" value="P:intracellular phosphate ion homeostasis"/>
    <property type="evidence" value="ECO:0007669"/>
    <property type="project" value="InterPro"/>
</dbReference>
<dbReference type="EMBL" id="CP071249">
    <property type="protein sequence ID" value="UUF05007.1"/>
    <property type="molecule type" value="Genomic_DNA"/>
</dbReference>
<proteinExistence type="inferred from homology"/>
<name>A0A9Q9CJ88_9FIRM</name>
<dbReference type="GO" id="GO:0045936">
    <property type="term" value="P:negative regulation of phosphate metabolic process"/>
    <property type="evidence" value="ECO:0007669"/>
    <property type="project" value="InterPro"/>
</dbReference>
<keyword evidence="6 7" id="KW-0592">Phosphate transport</keyword>
<evidence type="ECO:0000256" key="2">
    <source>
        <dbReference type="ARBA" id="ARBA00008107"/>
    </source>
</evidence>
<dbReference type="SUPFAM" id="SSF109755">
    <property type="entry name" value="PhoU-like"/>
    <property type="match status" value="1"/>
</dbReference>
<protein>
    <recommendedName>
        <fullName evidence="7">Phosphate-specific transport system accessory protein PhoU</fullName>
    </recommendedName>
</protein>